<dbReference type="RefSeq" id="WP_259543921.1">
    <property type="nucleotide sequence ID" value="NZ_JANLCJ010000769.1"/>
</dbReference>
<dbReference type="InterPro" id="IPR036397">
    <property type="entry name" value="RNaseH_sf"/>
</dbReference>
<gene>
    <name evidence="1" type="ORF">N1032_27610</name>
</gene>
<protein>
    <submittedName>
        <fullName evidence="1">Uncharacterized protein</fullName>
    </submittedName>
</protein>
<sequence>MSQDEKHAVMYCWTFQLGRKFQISGRTWEEFLSLIELIKGTIEDGSLFIIYCHNLPYEFSFIKNLFDDWADVMAHDENHIFRVRTGNVEFRCSLALTTLSLDALGEQTGIAKLEGFDYLKKRHFDTPLTTFEWNYALRDVEIVSLYIEDLLDKYEFFENIPMTNTGWVRKD</sequence>
<keyword evidence="2" id="KW-1185">Reference proteome</keyword>
<evidence type="ECO:0000313" key="1">
    <source>
        <dbReference type="EMBL" id="MCS5737503.1"/>
    </source>
</evidence>
<dbReference type="Proteomes" id="UP001165586">
    <property type="component" value="Unassembled WGS sequence"/>
</dbReference>
<accession>A0ABT2HC14</accession>
<dbReference type="SUPFAM" id="SSF53098">
    <property type="entry name" value="Ribonuclease H-like"/>
    <property type="match status" value="1"/>
</dbReference>
<evidence type="ECO:0000313" key="2">
    <source>
        <dbReference type="Proteomes" id="UP001165586"/>
    </source>
</evidence>
<dbReference type="Gene3D" id="3.30.420.10">
    <property type="entry name" value="Ribonuclease H-like superfamily/Ribonuclease H"/>
    <property type="match status" value="1"/>
</dbReference>
<dbReference type="InterPro" id="IPR012337">
    <property type="entry name" value="RNaseH-like_sf"/>
</dbReference>
<dbReference type="EMBL" id="JANLCJ010000769">
    <property type="protein sequence ID" value="MCS5737503.1"/>
    <property type="molecule type" value="Genomic_DNA"/>
</dbReference>
<comment type="caution">
    <text evidence="1">The sequence shown here is derived from an EMBL/GenBank/DDBJ whole genome shotgun (WGS) entry which is preliminary data.</text>
</comment>
<name>A0ABT2HC14_9MICO</name>
<reference evidence="1" key="1">
    <citation type="submission" date="2022-08" db="EMBL/GenBank/DDBJ databases">
        <authorList>
            <person name="Deng Y."/>
            <person name="Han X.-F."/>
            <person name="Zhang Y.-Q."/>
        </authorList>
    </citation>
    <scope>NUCLEOTIDE SEQUENCE</scope>
    <source>
        <strain evidence="1">CPCC 203386</strain>
    </source>
</reference>
<organism evidence="1 2">
    <name type="scientific">Herbiconiux daphne</name>
    <dbReference type="NCBI Taxonomy" id="2970914"/>
    <lineage>
        <taxon>Bacteria</taxon>
        <taxon>Bacillati</taxon>
        <taxon>Actinomycetota</taxon>
        <taxon>Actinomycetes</taxon>
        <taxon>Micrococcales</taxon>
        <taxon>Microbacteriaceae</taxon>
        <taxon>Herbiconiux</taxon>
    </lineage>
</organism>
<feature type="non-terminal residue" evidence="1">
    <location>
        <position position="171"/>
    </location>
</feature>
<proteinExistence type="predicted"/>